<sequence length="326" mass="36781">MQCNKLAAKVSATTTALMQIWGFDGRQHYALAHMLATYFTFKPAALLKEVIALSLTVPDQQQSLDHVLLTNLQDLLTQPLHGAAIIRALVSPSVSTNASSSTLGRIPTTLKIVLSTCLLGLGGYPDPSHTEPLVKGVKPYNIMFCVLHALTHIGDLVVNWLHNWTMNQPDHQVLLVKLNSVLFGQWVHLAISDMAPMQGWHLKVHHLFHIMYIFNPFLPSHKEDMVWFQANMRQVMETFTTIICSHHQPNYETLQCMLKAAFHNWSPHYSGTSTMDMLWMVWEQWFMRMQVCVLEGCALIPFLNTDLKRQLSIEALLSSPSTAGVV</sequence>
<name>L8GX99_ACACF</name>
<evidence type="ECO:0000313" key="2">
    <source>
        <dbReference type="Proteomes" id="UP000011083"/>
    </source>
</evidence>
<dbReference type="KEGG" id="acan:ACA1_058490"/>
<accession>L8GX99</accession>
<dbReference type="Proteomes" id="UP000011083">
    <property type="component" value="Unassembled WGS sequence"/>
</dbReference>
<dbReference type="VEuPathDB" id="AmoebaDB:ACA1_058490"/>
<keyword evidence="2" id="KW-1185">Reference proteome</keyword>
<dbReference type="EMBL" id="KB007974">
    <property type="protein sequence ID" value="ELR17193.1"/>
    <property type="molecule type" value="Genomic_DNA"/>
</dbReference>
<organism evidence="1 2">
    <name type="scientific">Acanthamoeba castellanii (strain ATCC 30010 / Neff)</name>
    <dbReference type="NCBI Taxonomy" id="1257118"/>
    <lineage>
        <taxon>Eukaryota</taxon>
        <taxon>Amoebozoa</taxon>
        <taxon>Discosea</taxon>
        <taxon>Longamoebia</taxon>
        <taxon>Centramoebida</taxon>
        <taxon>Acanthamoebidae</taxon>
        <taxon>Acanthamoeba</taxon>
    </lineage>
</organism>
<reference evidence="1 2" key="1">
    <citation type="journal article" date="2013" name="Genome Biol.">
        <title>Genome of Acanthamoeba castellanii highlights extensive lateral gene transfer and early evolution of tyrosine kinase signaling.</title>
        <authorList>
            <person name="Clarke M."/>
            <person name="Lohan A.J."/>
            <person name="Liu B."/>
            <person name="Lagkouvardos I."/>
            <person name="Roy S."/>
            <person name="Zafar N."/>
            <person name="Bertelli C."/>
            <person name="Schilde C."/>
            <person name="Kianianmomeni A."/>
            <person name="Burglin T.R."/>
            <person name="Frech C."/>
            <person name="Turcotte B."/>
            <person name="Kopec K.O."/>
            <person name="Synnott J.M."/>
            <person name="Choo C."/>
            <person name="Paponov I."/>
            <person name="Finkler A."/>
            <person name="Soon Heng Tan C."/>
            <person name="Hutchins A.P."/>
            <person name="Weinmeier T."/>
            <person name="Rattei T."/>
            <person name="Chu J.S."/>
            <person name="Gimenez G."/>
            <person name="Irimia M."/>
            <person name="Rigden D.J."/>
            <person name="Fitzpatrick D.A."/>
            <person name="Lorenzo-Morales J."/>
            <person name="Bateman A."/>
            <person name="Chiu C.H."/>
            <person name="Tang P."/>
            <person name="Hegemann P."/>
            <person name="Fromm H."/>
            <person name="Raoult D."/>
            <person name="Greub G."/>
            <person name="Miranda-Saavedra D."/>
            <person name="Chen N."/>
            <person name="Nash P."/>
            <person name="Ginger M.L."/>
            <person name="Horn M."/>
            <person name="Schaap P."/>
            <person name="Caler L."/>
            <person name="Loftus B."/>
        </authorList>
    </citation>
    <scope>NUCLEOTIDE SEQUENCE [LARGE SCALE GENOMIC DNA]</scope>
    <source>
        <strain evidence="1 2">Neff</strain>
    </source>
</reference>
<protein>
    <submittedName>
        <fullName evidence="1">Uncharacterized protein</fullName>
    </submittedName>
</protein>
<dbReference type="GeneID" id="14918071"/>
<evidence type="ECO:0000313" key="1">
    <source>
        <dbReference type="EMBL" id="ELR17193.1"/>
    </source>
</evidence>
<dbReference type="RefSeq" id="XP_004339206.1">
    <property type="nucleotide sequence ID" value="XM_004339158.1"/>
</dbReference>
<dbReference type="AlphaFoldDB" id="L8GX99"/>
<proteinExistence type="predicted"/>
<gene>
    <name evidence="1" type="ORF">ACA1_058490</name>
</gene>